<evidence type="ECO:0000313" key="1">
    <source>
        <dbReference type="EMBL" id="OGY50519.1"/>
    </source>
</evidence>
<sequence length="84" mass="9403">MLHATIEPSWGKIKMTKVGIRFAEVLPHNHRFETVLSARQLYTSHAVDRFIANHGDGHPEVIALRQALGRTGVKYVRSQGSAKI</sequence>
<reference evidence="1 2" key="1">
    <citation type="journal article" date="2016" name="Nat. Commun.">
        <title>Thousands of microbial genomes shed light on interconnected biogeochemical processes in an aquifer system.</title>
        <authorList>
            <person name="Anantharaman K."/>
            <person name="Brown C.T."/>
            <person name="Hug L.A."/>
            <person name="Sharon I."/>
            <person name="Castelle C.J."/>
            <person name="Probst A.J."/>
            <person name="Thomas B.C."/>
            <person name="Singh A."/>
            <person name="Wilkins M.J."/>
            <person name="Karaoz U."/>
            <person name="Brodie E.L."/>
            <person name="Williams K.H."/>
            <person name="Hubbard S.S."/>
            <person name="Banfield J.F."/>
        </authorList>
    </citation>
    <scope>NUCLEOTIDE SEQUENCE [LARGE SCALE GENOMIC DNA]</scope>
</reference>
<comment type="caution">
    <text evidence="1">The sequence shown here is derived from an EMBL/GenBank/DDBJ whole genome shotgun (WGS) entry which is preliminary data.</text>
</comment>
<protein>
    <submittedName>
        <fullName evidence="1">Uncharacterized protein</fullName>
    </submittedName>
</protein>
<dbReference type="EMBL" id="MHIL01000030">
    <property type="protein sequence ID" value="OGY50519.1"/>
    <property type="molecule type" value="Genomic_DNA"/>
</dbReference>
<name>A0A1G1YE08_9BACT</name>
<dbReference type="AlphaFoldDB" id="A0A1G1YE08"/>
<dbReference type="Proteomes" id="UP000177310">
    <property type="component" value="Unassembled WGS sequence"/>
</dbReference>
<gene>
    <name evidence="1" type="ORF">A3J59_02805</name>
</gene>
<proteinExistence type="predicted"/>
<evidence type="ECO:0000313" key="2">
    <source>
        <dbReference type="Proteomes" id="UP000177310"/>
    </source>
</evidence>
<organism evidence="1 2">
    <name type="scientific">Candidatus Buchananbacteria bacterium RIFCSPHIGHO2_02_FULL_56_16</name>
    <dbReference type="NCBI Taxonomy" id="1797542"/>
    <lineage>
        <taxon>Bacteria</taxon>
        <taxon>Candidatus Buchananiibacteriota</taxon>
    </lineage>
</organism>
<accession>A0A1G1YE08</accession>